<dbReference type="PANTHER" id="PTHR12110">
    <property type="entry name" value="HYDROXYPYRUVATE ISOMERASE"/>
    <property type="match status" value="1"/>
</dbReference>
<dbReference type="EMBL" id="UINC01160076">
    <property type="protein sequence ID" value="SVD58515.1"/>
    <property type="molecule type" value="Genomic_DNA"/>
</dbReference>
<feature type="domain" description="Xylose isomerase-like TIM barrel" evidence="1">
    <location>
        <begin position="19"/>
        <end position="209"/>
    </location>
</feature>
<name>A0A382WJM2_9ZZZZ</name>
<dbReference type="InterPro" id="IPR050312">
    <property type="entry name" value="IolE/XylAMocC-like"/>
</dbReference>
<dbReference type="AlphaFoldDB" id="A0A382WJM2"/>
<dbReference type="InterPro" id="IPR036237">
    <property type="entry name" value="Xyl_isomerase-like_sf"/>
</dbReference>
<protein>
    <recommendedName>
        <fullName evidence="1">Xylose isomerase-like TIM barrel domain-containing protein</fullName>
    </recommendedName>
</protein>
<dbReference type="SUPFAM" id="SSF51658">
    <property type="entry name" value="Xylose isomerase-like"/>
    <property type="match status" value="1"/>
</dbReference>
<dbReference type="Pfam" id="PF01261">
    <property type="entry name" value="AP_endonuc_2"/>
    <property type="match status" value="1"/>
</dbReference>
<feature type="non-terminal residue" evidence="2">
    <location>
        <position position="209"/>
    </location>
</feature>
<evidence type="ECO:0000313" key="2">
    <source>
        <dbReference type="EMBL" id="SVD58515.1"/>
    </source>
</evidence>
<accession>A0A382WJM2</accession>
<dbReference type="InterPro" id="IPR013022">
    <property type="entry name" value="Xyl_isomerase-like_TIM-brl"/>
</dbReference>
<reference evidence="2" key="1">
    <citation type="submission" date="2018-05" db="EMBL/GenBank/DDBJ databases">
        <authorList>
            <person name="Lanie J.A."/>
            <person name="Ng W.-L."/>
            <person name="Kazmierczak K.M."/>
            <person name="Andrzejewski T.M."/>
            <person name="Davidsen T.M."/>
            <person name="Wayne K.J."/>
            <person name="Tettelin H."/>
            <person name="Glass J.I."/>
            <person name="Rusch D."/>
            <person name="Podicherti R."/>
            <person name="Tsui H.-C.T."/>
            <person name="Winkler M.E."/>
        </authorList>
    </citation>
    <scope>NUCLEOTIDE SEQUENCE</scope>
</reference>
<gene>
    <name evidence="2" type="ORF">METZ01_LOCUS411369</name>
</gene>
<proteinExistence type="predicted"/>
<organism evidence="2">
    <name type="scientific">marine metagenome</name>
    <dbReference type="NCBI Taxonomy" id="408172"/>
    <lineage>
        <taxon>unclassified sequences</taxon>
        <taxon>metagenomes</taxon>
        <taxon>ecological metagenomes</taxon>
    </lineage>
</organism>
<sequence length="209" mass="23834">MELMGIADEASPSIDGQIRATRELGWKSIEARFVEVDGFDKGSIHDIPDAAFDSVAAKLEEAGVSIYAFGSTICNWAKTIDTPWDVTVAEIDRSIPRMQRLGTKFVRIMSFKPADNADKTPEIVFERMREITKRFLDEGLQPVHENCMNHGGMSWQHGVELLEKVPGLKWVFDTANPIFNADRSKPQPWPKQDPWEYWQNVREHTAHIH</sequence>
<evidence type="ECO:0000259" key="1">
    <source>
        <dbReference type="Pfam" id="PF01261"/>
    </source>
</evidence>
<dbReference type="Gene3D" id="3.20.20.150">
    <property type="entry name" value="Divalent-metal-dependent TIM barrel enzymes"/>
    <property type="match status" value="1"/>
</dbReference>